<dbReference type="FunFam" id="3.40.50.720:FF:000047">
    <property type="entry name" value="NADP-dependent L-serine/L-allo-threonine dehydrogenase"/>
    <property type="match status" value="1"/>
</dbReference>
<keyword evidence="2" id="KW-0560">Oxidoreductase</keyword>
<dbReference type="PRINTS" id="PR00081">
    <property type="entry name" value="GDHRDH"/>
</dbReference>
<dbReference type="InterPro" id="IPR002347">
    <property type="entry name" value="SDR_fam"/>
</dbReference>
<reference evidence="4" key="1">
    <citation type="submission" date="2022-01" db="EMBL/GenBank/DDBJ databases">
        <authorList>
            <person name="King R."/>
        </authorList>
    </citation>
    <scope>NUCLEOTIDE SEQUENCE</scope>
</reference>
<evidence type="ECO:0000313" key="4">
    <source>
        <dbReference type="EMBL" id="CAG9808141.1"/>
    </source>
</evidence>
<protein>
    <recommendedName>
        <fullName evidence="6">Dehydrogenase</fullName>
    </recommendedName>
</protein>
<name>A0A9N9WXV2_9DIPT</name>
<organism evidence="4 5">
    <name type="scientific">Chironomus riparius</name>
    <dbReference type="NCBI Taxonomy" id="315576"/>
    <lineage>
        <taxon>Eukaryota</taxon>
        <taxon>Metazoa</taxon>
        <taxon>Ecdysozoa</taxon>
        <taxon>Arthropoda</taxon>
        <taxon>Hexapoda</taxon>
        <taxon>Insecta</taxon>
        <taxon>Pterygota</taxon>
        <taxon>Neoptera</taxon>
        <taxon>Endopterygota</taxon>
        <taxon>Diptera</taxon>
        <taxon>Nematocera</taxon>
        <taxon>Chironomoidea</taxon>
        <taxon>Chironomidae</taxon>
        <taxon>Chironominae</taxon>
        <taxon>Chironomus</taxon>
    </lineage>
</organism>
<dbReference type="EMBL" id="OU895879">
    <property type="protein sequence ID" value="CAG9808141.1"/>
    <property type="molecule type" value="Genomic_DNA"/>
</dbReference>
<dbReference type="InterPro" id="IPR036291">
    <property type="entry name" value="NAD(P)-bd_dom_sf"/>
</dbReference>
<dbReference type="Gene3D" id="3.40.50.720">
    <property type="entry name" value="NAD(P)-binding Rossmann-like Domain"/>
    <property type="match status" value="1"/>
</dbReference>
<dbReference type="AlphaFoldDB" id="A0A9N9WXV2"/>
<proteinExistence type="inferred from homology"/>
<dbReference type="Proteomes" id="UP001153620">
    <property type="component" value="Chromosome 3"/>
</dbReference>
<accession>A0A9N9WXV2</accession>
<dbReference type="PRINTS" id="PR00080">
    <property type="entry name" value="SDRFAMILY"/>
</dbReference>
<dbReference type="OrthoDB" id="1933717at2759"/>
<dbReference type="Pfam" id="PF00106">
    <property type="entry name" value="adh_short"/>
    <property type="match status" value="1"/>
</dbReference>
<evidence type="ECO:0000256" key="3">
    <source>
        <dbReference type="RuleBase" id="RU000363"/>
    </source>
</evidence>
<reference evidence="4" key="2">
    <citation type="submission" date="2022-10" db="EMBL/GenBank/DDBJ databases">
        <authorList>
            <consortium name="ENA_rothamsted_submissions"/>
            <consortium name="culmorum"/>
            <person name="King R."/>
        </authorList>
    </citation>
    <scope>NUCLEOTIDE SEQUENCE</scope>
</reference>
<dbReference type="PANTHER" id="PTHR43115">
    <property type="entry name" value="DEHYDROGENASE/REDUCTASE SDR FAMILY MEMBER 11"/>
    <property type="match status" value="1"/>
</dbReference>
<dbReference type="GO" id="GO:0016616">
    <property type="term" value="F:oxidoreductase activity, acting on the CH-OH group of donors, NAD or NADP as acceptor"/>
    <property type="evidence" value="ECO:0007669"/>
    <property type="project" value="UniProtKB-ARBA"/>
</dbReference>
<evidence type="ECO:0000313" key="5">
    <source>
        <dbReference type="Proteomes" id="UP001153620"/>
    </source>
</evidence>
<dbReference type="PANTHER" id="PTHR43115:SF4">
    <property type="entry name" value="DEHYDROGENASE_REDUCTASE SDR FAMILY MEMBER 11"/>
    <property type="match status" value="1"/>
</dbReference>
<evidence type="ECO:0008006" key="6">
    <source>
        <dbReference type="Google" id="ProtNLM"/>
    </source>
</evidence>
<comment type="similarity">
    <text evidence="1 3">Belongs to the short-chain dehydrogenases/reductases (SDR) family.</text>
</comment>
<evidence type="ECO:0000256" key="2">
    <source>
        <dbReference type="ARBA" id="ARBA00023002"/>
    </source>
</evidence>
<evidence type="ECO:0000256" key="1">
    <source>
        <dbReference type="ARBA" id="ARBA00006484"/>
    </source>
</evidence>
<dbReference type="SUPFAM" id="SSF51735">
    <property type="entry name" value="NAD(P)-binding Rossmann-fold domains"/>
    <property type="match status" value="1"/>
</dbReference>
<gene>
    <name evidence="4" type="ORF">CHIRRI_LOCUS10986</name>
</gene>
<sequence length="258" mass="28415">MYKWYGRVALVTGASNSIGIEICKSLVQHGMTVCAVVKKSGVAKLEELNRTLFDVKGKMLTFECDITDEDQIKAVFRHIGDTFDGIDLLVNNANVMLKGFLLDGKNTADMYHIMNTNVLALCVVTREAVKLMRQRAMERKDVGHIVNINSIFGHKVTACVPGSQPMNGMYPASKYAAVAITESIRQELLFLDETVKVTSLTPGLVECDILQENANDELVKLMPALRPEDIAAALTFAISAKDNVEVHEIVIKPVGEFL</sequence>
<keyword evidence="5" id="KW-1185">Reference proteome</keyword>